<dbReference type="CDD" id="cd09917">
    <property type="entry name" value="F-box_SF"/>
    <property type="match status" value="1"/>
</dbReference>
<dbReference type="PANTHER" id="PTHR47123">
    <property type="entry name" value="F-BOX PROTEIN SKIP23"/>
    <property type="match status" value="1"/>
</dbReference>
<comment type="caution">
    <text evidence="3">The sequence shown here is derived from an EMBL/GenBank/DDBJ whole genome shotgun (WGS) entry which is preliminary data.</text>
</comment>
<organism evidence="3 4">
    <name type="scientific">Escallonia herrerae</name>
    <dbReference type="NCBI Taxonomy" id="1293975"/>
    <lineage>
        <taxon>Eukaryota</taxon>
        <taxon>Viridiplantae</taxon>
        <taxon>Streptophyta</taxon>
        <taxon>Embryophyta</taxon>
        <taxon>Tracheophyta</taxon>
        <taxon>Spermatophyta</taxon>
        <taxon>Magnoliopsida</taxon>
        <taxon>eudicotyledons</taxon>
        <taxon>Gunneridae</taxon>
        <taxon>Pentapetalae</taxon>
        <taxon>asterids</taxon>
        <taxon>campanulids</taxon>
        <taxon>Escalloniales</taxon>
        <taxon>Escalloniaceae</taxon>
        <taxon>Escallonia</taxon>
    </lineage>
</organism>
<dbReference type="InterPro" id="IPR001810">
    <property type="entry name" value="F-box_dom"/>
</dbReference>
<name>A0AA88V770_9ASTE</name>
<evidence type="ECO:0000313" key="3">
    <source>
        <dbReference type="EMBL" id="KAK3001805.1"/>
    </source>
</evidence>
<feature type="domain" description="F-box" evidence="1">
    <location>
        <begin position="4"/>
        <end position="37"/>
    </location>
</feature>
<evidence type="ECO:0008006" key="5">
    <source>
        <dbReference type="Google" id="ProtNLM"/>
    </source>
</evidence>
<dbReference type="EMBL" id="JAVXUP010002710">
    <property type="protein sequence ID" value="KAK3001805.1"/>
    <property type="molecule type" value="Genomic_DNA"/>
</dbReference>
<feature type="domain" description="KIB1-4 beta-propeller" evidence="2">
    <location>
        <begin position="65"/>
        <end position="368"/>
    </location>
</feature>
<dbReference type="SUPFAM" id="SSF81383">
    <property type="entry name" value="F-box domain"/>
    <property type="match status" value="1"/>
</dbReference>
<dbReference type="AlphaFoldDB" id="A0AA88V770"/>
<protein>
    <recommendedName>
        <fullName evidence="5">F-box domain-containing protein</fullName>
    </recommendedName>
</protein>
<dbReference type="Pfam" id="PF03478">
    <property type="entry name" value="Beta-prop_KIB1-4"/>
    <property type="match status" value="1"/>
</dbReference>
<dbReference type="InterPro" id="IPR005174">
    <property type="entry name" value="KIB1-4_b-propeller"/>
</dbReference>
<dbReference type="InterPro" id="IPR036047">
    <property type="entry name" value="F-box-like_dom_sf"/>
</dbReference>
<dbReference type="Proteomes" id="UP001188597">
    <property type="component" value="Unassembled WGS sequence"/>
</dbReference>
<gene>
    <name evidence="3" type="ORF">RJ639_022020</name>
</gene>
<evidence type="ECO:0000313" key="4">
    <source>
        <dbReference type="Proteomes" id="UP001188597"/>
    </source>
</evidence>
<dbReference type="Pfam" id="PF00646">
    <property type="entry name" value="F-box"/>
    <property type="match status" value="1"/>
</dbReference>
<sequence length="430" mass="48561">MAEWSQLPHELLDLIARHLPSETDHLRFRSVCTTWRSSLPPKPHPAPSRFPIIPNNGISESTWGFYLSKRTLFRLGLPRPHSQTPPSSDAWLVKLERDLPNKMHLLNPLTRSELKPLPDNFPKSIDLLNLHITELGQEYTLQYINYRPFASSIGDAGTLYMEKVAYISGVGNDGFLLLTIHVSGKLAMLKYGEKKWTVIEDLQSPYDDVLSYDGEFYAVDNTGRTVVVNGQGPVSVNVIASSVFGGDKKFLVESCGELFMVDMYLSVGPEDDLGYNENFEFYEEFDCYMSERTVKFKVFKLDKSGQKWVEVESLGDRMLFLGDNCTFSASSSDFPACRGNCIFFTDLFSYSSRDEDGETKTKGIGVFDLETGVIGPLANYPRYSELFWPPPSWIPSASTMVEVSAVFTSPSPHTWFPLQLHLKVYRIISA</sequence>
<evidence type="ECO:0000259" key="1">
    <source>
        <dbReference type="Pfam" id="PF00646"/>
    </source>
</evidence>
<accession>A0AA88V770</accession>
<keyword evidence="4" id="KW-1185">Reference proteome</keyword>
<proteinExistence type="predicted"/>
<dbReference type="Gene3D" id="1.20.1280.50">
    <property type="match status" value="1"/>
</dbReference>
<dbReference type="PANTHER" id="PTHR47123:SF15">
    <property type="entry name" value="F-BOX PROTEIN SKIP23"/>
    <property type="match status" value="1"/>
</dbReference>
<evidence type="ECO:0000259" key="2">
    <source>
        <dbReference type="Pfam" id="PF03478"/>
    </source>
</evidence>
<dbReference type="InterPro" id="IPR051304">
    <property type="entry name" value="SCF_F-box_domain"/>
</dbReference>
<reference evidence="3" key="1">
    <citation type="submission" date="2022-12" db="EMBL/GenBank/DDBJ databases">
        <title>Draft genome assemblies for two species of Escallonia (Escalloniales).</title>
        <authorList>
            <person name="Chanderbali A."/>
            <person name="Dervinis C."/>
            <person name="Anghel I."/>
            <person name="Soltis D."/>
            <person name="Soltis P."/>
            <person name="Zapata F."/>
        </authorList>
    </citation>
    <scope>NUCLEOTIDE SEQUENCE</scope>
    <source>
        <strain evidence="3">UCBG64.0493</strain>
        <tissue evidence="3">Leaf</tissue>
    </source>
</reference>